<evidence type="ECO:0000313" key="3">
    <source>
        <dbReference type="Proteomes" id="UP001285441"/>
    </source>
</evidence>
<feature type="signal peptide" evidence="1">
    <location>
        <begin position="1"/>
        <end position="17"/>
    </location>
</feature>
<evidence type="ECO:0000313" key="2">
    <source>
        <dbReference type="EMBL" id="KAK3375119.1"/>
    </source>
</evidence>
<keyword evidence="3" id="KW-1185">Reference proteome</keyword>
<proteinExistence type="predicted"/>
<dbReference type="Proteomes" id="UP001285441">
    <property type="component" value="Unassembled WGS sequence"/>
</dbReference>
<gene>
    <name evidence="2" type="ORF">B0H63DRAFT_267805</name>
</gene>
<evidence type="ECO:0000256" key="1">
    <source>
        <dbReference type="SAM" id="SignalP"/>
    </source>
</evidence>
<sequence length="85" mass="9233">MCFIGLYSAAWLAGSLAAAYRLRVCRNKPAYKTRLLTGGSSGSTEGSEVVWLSRLVGRSRVVGSRDISKQYGKAWLVGHDGRLRG</sequence>
<organism evidence="2 3">
    <name type="scientific">Podospora didyma</name>
    <dbReference type="NCBI Taxonomy" id="330526"/>
    <lineage>
        <taxon>Eukaryota</taxon>
        <taxon>Fungi</taxon>
        <taxon>Dikarya</taxon>
        <taxon>Ascomycota</taxon>
        <taxon>Pezizomycotina</taxon>
        <taxon>Sordariomycetes</taxon>
        <taxon>Sordariomycetidae</taxon>
        <taxon>Sordariales</taxon>
        <taxon>Podosporaceae</taxon>
        <taxon>Podospora</taxon>
    </lineage>
</organism>
<reference evidence="2" key="1">
    <citation type="journal article" date="2023" name="Mol. Phylogenet. Evol.">
        <title>Genome-scale phylogeny and comparative genomics of the fungal order Sordariales.</title>
        <authorList>
            <person name="Hensen N."/>
            <person name="Bonometti L."/>
            <person name="Westerberg I."/>
            <person name="Brannstrom I.O."/>
            <person name="Guillou S."/>
            <person name="Cros-Aarteil S."/>
            <person name="Calhoun S."/>
            <person name="Haridas S."/>
            <person name="Kuo A."/>
            <person name="Mondo S."/>
            <person name="Pangilinan J."/>
            <person name="Riley R."/>
            <person name="LaButti K."/>
            <person name="Andreopoulos B."/>
            <person name="Lipzen A."/>
            <person name="Chen C."/>
            <person name="Yan M."/>
            <person name="Daum C."/>
            <person name="Ng V."/>
            <person name="Clum A."/>
            <person name="Steindorff A."/>
            <person name="Ohm R.A."/>
            <person name="Martin F."/>
            <person name="Silar P."/>
            <person name="Natvig D.O."/>
            <person name="Lalanne C."/>
            <person name="Gautier V."/>
            <person name="Ament-Velasquez S.L."/>
            <person name="Kruys A."/>
            <person name="Hutchinson M.I."/>
            <person name="Powell A.J."/>
            <person name="Barry K."/>
            <person name="Miller A.N."/>
            <person name="Grigoriev I.V."/>
            <person name="Debuchy R."/>
            <person name="Gladieux P."/>
            <person name="Hiltunen Thoren M."/>
            <person name="Johannesson H."/>
        </authorList>
    </citation>
    <scope>NUCLEOTIDE SEQUENCE</scope>
    <source>
        <strain evidence="2">CBS 232.78</strain>
    </source>
</reference>
<name>A0AAE0NA65_9PEZI</name>
<evidence type="ECO:0008006" key="4">
    <source>
        <dbReference type="Google" id="ProtNLM"/>
    </source>
</evidence>
<dbReference type="EMBL" id="JAULSW010000007">
    <property type="protein sequence ID" value="KAK3375119.1"/>
    <property type="molecule type" value="Genomic_DNA"/>
</dbReference>
<reference evidence="2" key="2">
    <citation type="submission" date="2023-06" db="EMBL/GenBank/DDBJ databases">
        <authorList>
            <consortium name="Lawrence Berkeley National Laboratory"/>
            <person name="Haridas S."/>
            <person name="Hensen N."/>
            <person name="Bonometti L."/>
            <person name="Westerberg I."/>
            <person name="Brannstrom I.O."/>
            <person name="Guillou S."/>
            <person name="Cros-Aarteil S."/>
            <person name="Calhoun S."/>
            <person name="Kuo A."/>
            <person name="Mondo S."/>
            <person name="Pangilinan J."/>
            <person name="Riley R."/>
            <person name="LaButti K."/>
            <person name="Andreopoulos B."/>
            <person name="Lipzen A."/>
            <person name="Chen C."/>
            <person name="Yanf M."/>
            <person name="Daum C."/>
            <person name="Ng V."/>
            <person name="Clum A."/>
            <person name="Steindorff A."/>
            <person name="Ohm R."/>
            <person name="Martin F."/>
            <person name="Silar P."/>
            <person name="Natvig D."/>
            <person name="Lalanne C."/>
            <person name="Gautier V."/>
            <person name="Ament-velasquez S.L."/>
            <person name="Kruys A."/>
            <person name="Hutchinson M.I."/>
            <person name="Powell A.J."/>
            <person name="Barry K."/>
            <person name="Miller A.N."/>
            <person name="Grigoriev I.V."/>
            <person name="Debuchy R."/>
            <person name="Gladieux P."/>
            <person name="Thoren M.H."/>
            <person name="Johannesson H."/>
        </authorList>
    </citation>
    <scope>NUCLEOTIDE SEQUENCE</scope>
    <source>
        <strain evidence="2">CBS 232.78</strain>
    </source>
</reference>
<keyword evidence="1" id="KW-0732">Signal</keyword>
<dbReference type="AlphaFoldDB" id="A0AAE0NA65"/>
<accession>A0AAE0NA65</accession>
<protein>
    <recommendedName>
        <fullName evidence="4">Secreted protein</fullName>
    </recommendedName>
</protein>
<comment type="caution">
    <text evidence="2">The sequence shown here is derived from an EMBL/GenBank/DDBJ whole genome shotgun (WGS) entry which is preliminary data.</text>
</comment>
<feature type="chain" id="PRO_5041932841" description="Secreted protein" evidence="1">
    <location>
        <begin position="18"/>
        <end position="85"/>
    </location>
</feature>